<name>A0ABQ9JKV0_9CUCU</name>
<gene>
    <name evidence="2" type="ORF">NQ317_004454</name>
</gene>
<accession>A0ABQ9JKV0</accession>
<feature type="coiled-coil region" evidence="1">
    <location>
        <begin position="128"/>
        <end position="162"/>
    </location>
</feature>
<reference evidence="2" key="1">
    <citation type="journal article" date="2023" name="Insect Mol. Biol.">
        <title>Genome sequencing provides insights into the evolution of gene families encoding plant cell wall-degrading enzymes in longhorned beetles.</title>
        <authorList>
            <person name="Shin N.R."/>
            <person name="Okamura Y."/>
            <person name="Kirsch R."/>
            <person name="Pauchet Y."/>
        </authorList>
    </citation>
    <scope>NUCLEOTIDE SEQUENCE</scope>
    <source>
        <strain evidence="2">MMC_N1</strain>
    </source>
</reference>
<proteinExistence type="predicted"/>
<evidence type="ECO:0000313" key="2">
    <source>
        <dbReference type="EMBL" id="KAJ8978843.1"/>
    </source>
</evidence>
<dbReference type="EMBL" id="JAPWTJ010000396">
    <property type="protein sequence ID" value="KAJ8978843.1"/>
    <property type="molecule type" value="Genomic_DNA"/>
</dbReference>
<evidence type="ECO:0000313" key="3">
    <source>
        <dbReference type="Proteomes" id="UP001162164"/>
    </source>
</evidence>
<sequence length="202" mass="23269">MFTNKFRNRLNYNAIPTIFPSLEGCLKDLPLDHTYCRPKLVNLEDEEVPPKKTRVLADILLNPGHESAVPTQSKSKNLIMHEMEPLNLSDEQDVNIIEEDDNTRSPQILSPSISTQTSTKLSFNTPRKRKYRENIRTLESENKGLTENVGKFENKLEIFQKDVLENITLEQYLKLTFKFCSSVEVANFINIQVAQGQKLPKF</sequence>
<keyword evidence="1" id="KW-0175">Coiled coil</keyword>
<comment type="caution">
    <text evidence="2">The sequence shown here is derived from an EMBL/GenBank/DDBJ whole genome shotgun (WGS) entry which is preliminary data.</text>
</comment>
<evidence type="ECO:0000256" key="1">
    <source>
        <dbReference type="SAM" id="Coils"/>
    </source>
</evidence>
<keyword evidence="3" id="KW-1185">Reference proteome</keyword>
<protein>
    <submittedName>
        <fullName evidence="2">Uncharacterized protein</fullName>
    </submittedName>
</protein>
<dbReference type="Proteomes" id="UP001162164">
    <property type="component" value="Unassembled WGS sequence"/>
</dbReference>
<organism evidence="2 3">
    <name type="scientific">Molorchus minor</name>
    <dbReference type="NCBI Taxonomy" id="1323400"/>
    <lineage>
        <taxon>Eukaryota</taxon>
        <taxon>Metazoa</taxon>
        <taxon>Ecdysozoa</taxon>
        <taxon>Arthropoda</taxon>
        <taxon>Hexapoda</taxon>
        <taxon>Insecta</taxon>
        <taxon>Pterygota</taxon>
        <taxon>Neoptera</taxon>
        <taxon>Endopterygota</taxon>
        <taxon>Coleoptera</taxon>
        <taxon>Polyphaga</taxon>
        <taxon>Cucujiformia</taxon>
        <taxon>Chrysomeloidea</taxon>
        <taxon>Cerambycidae</taxon>
        <taxon>Lamiinae</taxon>
        <taxon>Monochamini</taxon>
        <taxon>Molorchus</taxon>
    </lineage>
</organism>